<protein>
    <submittedName>
        <fullName evidence="4">Monopolin complex subunit CSM1</fullName>
    </submittedName>
</protein>
<dbReference type="EMBL" id="MPUK01000002">
    <property type="protein sequence ID" value="ONH69011.1"/>
    <property type="molecule type" value="Genomic_DNA"/>
</dbReference>
<comment type="caution">
    <text evidence="4">The sequence shown here is derived from an EMBL/GenBank/DDBJ whole genome shotgun (WGS) entry which is preliminary data.</text>
</comment>
<reference evidence="5" key="1">
    <citation type="journal article" date="2017" name="Genome Announc.">
        <title>Genome sequences of Cyberlindnera fabianii 65, Pichia kudriavzevii 129, and Saccharomyces cerevisiae 131 isolated from fermented masau fruits in Zimbabwe.</title>
        <authorList>
            <person name="van Rijswijck I.M.H."/>
            <person name="Derks M.F.L."/>
            <person name="Abee T."/>
            <person name="de Ridder D."/>
            <person name="Smid E.J."/>
        </authorList>
    </citation>
    <scope>NUCLEOTIDE SEQUENCE [LARGE SCALE GENOMIC DNA]</scope>
    <source>
        <strain evidence="5">65</strain>
    </source>
</reference>
<evidence type="ECO:0000256" key="2">
    <source>
        <dbReference type="SAM" id="MobiDB-lite"/>
    </source>
</evidence>
<feature type="compositionally biased region" description="Basic residues" evidence="2">
    <location>
        <begin position="1"/>
        <end position="12"/>
    </location>
</feature>
<dbReference type="VEuPathDB" id="FungiDB:BON22_1690"/>
<dbReference type="GO" id="GO:0072686">
    <property type="term" value="C:mitotic spindle"/>
    <property type="evidence" value="ECO:0007669"/>
    <property type="project" value="TreeGrafter"/>
</dbReference>
<feature type="coiled-coil region" evidence="1">
    <location>
        <begin position="195"/>
        <end position="251"/>
    </location>
</feature>
<dbReference type="PANTHER" id="PTHR28006:SF1">
    <property type="entry name" value="MONOPOLIN COMPLEX SUBUNIT CSM1"/>
    <property type="match status" value="1"/>
</dbReference>
<dbReference type="GO" id="GO:0051315">
    <property type="term" value="P:attachment of mitotic spindle microtubules to kinetochore"/>
    <property type="evidence" value="ECO:0007669"/>
    <property type="project" value="TreeGrafter"/>
</dbReference>
<dbReference type="GO" id="GO:0033551">
    <property type="term" value="C:monopolin complex"/>
    <property type="evidence" value="ECO:0007669"/>
    <property type="project" value="InterPro"/>
</dbReference>
<dbReference type="GO" id="GO:0005730">
    <property type="term" value="C:nucleolus"/>
    <property type="evidence" value="ECO:0007669"/>
    <property type="project" value="TreeGrafter"/>
</dbReference>
<keyword evidence="5" id="KW-1185">Reference proteome</keyword>
<dbReference type="CDD" id="cd23787">
    <property type="entry name" value="RWD_CSM1"/>
    <property type="match status" value="1"/>
</dbReference>
<evidence type="ECO:0000256" key="1">
    <source>
        <dbReference type="SAM" id="Coils"/>
    </source>
</evidence>
<proteinExistence type="predicted"/>
<sequence length="360" mass="39680">MPPKRRATRAAKKAGSEQEEDHPVEAPKLQEPPSKKPKTRGRGKKTAPEPEQEPVQNTETETTTKSNSADTTKETVNTSSSKPSPAQSKKETPKPKKATPAKADSSANTESKVTKPPVLKKQASTPALTPTSPVRSPTKLNTSRIPSPVRRSVATKLSVDSFDNTKVQAALNQAFTSKNIPKLSSILDDLKSTKADQLFNDLKNTTNARAKASEDLIKSLTVKNEQLATQLETALARIEELEEKSAKVAVAGGLSEEAEYENQLILDMMEQVVGLRIHKAEDSDAALSFSCSQSGKHGILDYKLIIYKEDSSEIIYEPLNSKDEQEDLKKFLPDYFFDDLTFPLDTLQQFYHKISRGLNK</sequence>
<evidence type="ECO:0000259" key="3">
    <source>
        <dbReference type="Pfam" id="PF12539"/>
    </source>
</evidence>
<dbReference type="AlphaFoldDB" id="A0A1V2LD71"/>
<organism evidence="4 5">
    <name type="scientific">Cyberlindnera fabianii</name>
    <name type="common">Yeast</name>
    <name type="synonym">Hansenula fabianii</name>
    <dbReference type="NCBI Taxonomy" id="36022"/>
    <lineage>
        <taxon>Eukaryota</taxon>
        <taxon>Fungi</taxon>
        <taxon>Dikarya</taxon>
        <taxon>Ascomycota</taxon>
        <taxon>Saccharomycotina</taxon>
        <taxon>Saccharomycetes</taxon>
        <taxon>Phaffomycetales</taxon>
        <taxon>Phaffomycetaceae</taxon>
        <taxon>Cyberlindnera</taxon>
    </lineage>
</organism>
<evidence type="ECO:0000313" key="5">
    <source>
        <dbReference type="Proteomes" id="UP000189513"/>
    </source>
</evidence>
<dbReference type="STRING" id="36022.A0A1V2LD71"/>
<dbReference type="Pfam" id="PF12539">
    <property type="entry name" value="Csm1"/>
    <property type="match status" value="1"/>
</dbReference>
<name>A0A1V2LD71_CYBFA</name>
<dbReference type="OMA" id="SDNLYDC"/>
<gene>
    <name evidence="4" type="ORF">BON22_1690</name>
</gene>
<dbReference type="PANTHER" id="PTHR28006">
    <property type="entry name" value="MONOPOLIN COMPLEX SUBUNIT CSM1"/>
    <property type="match status" value="1"/>
</dbReference>
<feature type="region of interest" description="Disordered" evidence="2">
    <location>
        <begin position="1"/>
        <end position="150"/>
    </location>
</feature>
<dbReference type="InterPro" id="IPR038608">
    <property type="entry name" value="Csm1/Pcs1_C_sf"/>
</dbReference>
<feature type="domain" description="Monopolin complex subunit Csm1/Pcs1 C-terminal" evidence="3">
    <location>
        <begin position="263"/>
        <end position="344"/>
    </location>
</feature>
<dbReference type="GO" id="GO:1990644">
    <property type="term" value="F:microtubule site clamp"/>
    <property type="evidence" value="ECO:0007669"/>
    <property type="project" value="TreeGrafter"/>
</dbReference>
<dbReference type="Proteomes" id="UP000189513">
    <property type="component" value="Unassembled WGS sequence"/>
</dbReference>
<dbReference type="InterPro" id="IPR040349">
    <property type="entry name" value="Csm1/Pcs1"/>
</dbReference>
<feature type="compositionally biased region" description="Polar residues" evidence="2">
    <location>
        <begin position="65"/>
        <end position="78"/>
    </location>
</feature>
<dbReference type="GO" id="GO:0045144">
    <property type="term" value="P:meiotic sister chromatid segregation"/>
    <property type="evidence" value="ECO:0007669"/>
    <property type="project" value="TreeGrafter"/>
</dbReference>
<keyword evidence="1" id="KW-0175">Coiled coil</keyword>
<dbReference type="Gene3D" id="3.90.1150.80">
    <property type="match status" value="1"/>
</dbReference>
<feature type="compositionally biased region" description="Basic residues" evidence="2">
    <location>
        <begin position="35"/>
        <end position="45"/>
    </location>
</feature>
<evidence type="ECO:0000313" key="4">
    <source>
        <dbReference type="EMBL" id="ONH69011.1"/>
    </source>
</evidence>
<dbReference type="InterPro" id="IPR020981">
    <property type="entry name" value="Csm1/Pcs1_C"/>
</dbReference>
<feature type="compositionally biased region" description="Low complexity" evidence="2">
    <location>
        <begin position="53"/>
        <end position="64"/>
    </location>
</feature>
<accession>A0A1V2LD71</accession>
<dbReference type="GO" id="GO:0034506">
    <property type="term" value="C:chromosome, centromeric core domain"/>
    <property type="evidence" value="ECO:0007669"/>
    <property type="project" value="TreeGrafter"/>
</dbReference>
<feature type="compositionally biased region" description="Polar residues" evidence="2">
    <location>
        <begin position="122"/>
        <end position="145"/>
    </location>
</feature>